<name>A0A8B8BP16_CRAVI</name>
<feature type="chain" id="PRO_5034564891" evidence="2">
    <location>
        <begin position="23"/>
        <end position="152"/>
    </location>
</feature>
<dbReference type="InterPro" id="IPR018378">
    <property type="entry name" value="C-type_lectin_CS"/>
</dbReference>
<dbReference type="Gene3D" id="3.10.100.10">
    <property type="entry name" value="Mannose-Binding Protein A, subunit A"/>
    <property type="match status" value="1"/>
</dbReference>
<evidence type="ECO:0000256" key="2">
    <source>
        <dbReference type="SAM" id="SignalP"/>
    </source>
</evidence>
<dbReference type="RefSeq" id="XP_022305075.1">
    <property type="nucleotide sequence ID" value="XM_022449367.1"/>
</dbReference>
<dbReference type="SMART" id="SM00034">
    <property type="entry name" value="CLECT"/>
    <property type="match status" value="1"/>
</dbReference>
<reference evidence="5" key="1">
    <citation type="submission" date="2025-08" db="UniProtKB">
        <authorList>
            <consortium name="RefSeq"/>
        </authorList>
    </citation>
    <scope>IDENTIFICATION</scope>
    <source>
        <tissue evidence="5">Whole sample</tissue>
    </source>
</reference>
<keyword evidence="1" id="KW-1015">Disulfide bond</keyword>
<keyword evidence="4" id="KW-1185">Reference proteome</keyword>
<evidence type="ECO:0000313" key="5">
    <source>
        <dbReference type="RefSeq" id="XP_022305075.1"/>
    </source>
</evidence>
<accession>A0A8B8BP16</accession>
<dbReference type="PROSITE" id="PS50041">
    <property type="entry name" value="C_TYPE_LECTIN_2"/>
    <property type="match status" value="1"/>
</dbReference>
<dbReference type="InterPro" id="IPR001304">
    <property type="entry name" value="C-type_lectin-like"/>
</dbReference>
<dbReference type="InterPro" id="IPR016187">
    <property type="entry name" value="CTDL_fold"/>
</dbReference>
<dbReference type="PROSITE" id="PS00615">
    <property type="entry name" value="C_TYPE_LECTIN_1"/>
    <property type="match status" value="1"/>
</dbReference>
<evidence type="ECO:0000313" key="4">
    <source>
        <dbReference type="Proteomes" id="UP000694844"/>
    </source>
</evidence>
<evidence type="ECO:0000259" key="3">
    <source>
        <dbReference type="PROSITE" id="PS50041"/>
    </source>
</evidence>
<dbReference type="KEGG" id="cvn:111112066"/>
<dbReference type="InterPro" id="IPR016186">
    <property type="entry name" value="C-type_lectin-like/link_sf"/>
</dbReference>
<feature type="signal peptide" evidence="2">
    <location>
        <begin position="1"/>
        <end position="22"/>
    </location>
</feature>
<sequence>MKMKTLLVLFIGVFAIPESVTAHQCGRGWASFENNCYYFSTSTMNFKDAMISCYNRGSSLLVIRNSREDKWVDLQCRLRGYLNGVWLGFSDIQREGHMVAISDSRKPGYVNWIGGEPNNGVGKEHCAMYWTARRGWNDTQCSDRLHVVCTKK</sequence>
<dbReference type="Proteomes" id="UP000694844">
    <property type="component" value="Chromosome 9"/>
</dbReference>
<feature type="domain" description="C-type lectin" evidence="3">
    <location>
        <begin position="32"/>
        <end position="150"/>
    </location>
</feature>
<keyword evidence="2" id="KW-0732">Signal</keyword>
<dbReference type="AlphaFoldDB" id="A0A8B8BP16"/>
<evidence type="ECO:0000256" key="1">
    <source>
        <dbReference type="ARBA" id="ARBA00023157"/>
    </source>
</evidence>
<dbReference type="SUPFAM" id="SSF56436">
    <property type="entry name" value="C-type lectin-like"/>
    <property type="match status" value="1"/>
</dbReference>
<proteinExistence type="predicted"/>
<organism evidence="4 5">
    <name type="scientific">Crassostrea virginica</name>
    <name type="common">Eastern oyster</name>
    <dbReference type="NCBI Taxonomy" id="6565"/>
    <lineage>
        <taxon>Eukaryota</taxon>
        <taxon>Metazoa</taxon>
        <taxon>Spiralia</taxon>
        <taxon>Lophotrochozoa</taxon>
        <taxon>Mollusca</taxon>
        <taxon>Bivalvia</taxon>
        <taxon>Autobranchia</taxon>
        <taxon>Pteriomorphia</taxon>
        <taxon>Ostreida</taxon>
        <taxon>Ostreoidea</taxon>
        <taxon>Ostreidae</taxon>
        <taxon>Crassostrea</taxon>
    </lineage>
</organism>
<dbReference type="PANTHER" id="PTHR22803">
    <property type="entry name" value="MANNOSE, PHOSPHOLIPASE, LECTIN RECEPTOR RELATED"/>
    <property type="match status" value="1"/>
</dbReference>
<dbReference type="InterPro" id="IPR050111">
    <property type="entry name" value="C-type_lectin/snaclec_domain"/>
</dbReference>
<dbReference type="Pfam" id="PF00059">
    <property type="entry name" value="Lectin_C"/>
    <property type="match status" value="1"/>
</dbReference>
<dbReference type="GeneID" id="111112066"/>
<protein>
    <submittedName>
        <fullName evidence="5">Perlucin-like protein</fullName>
    </submittedName>
</protein>
<gene>
    <name evidence="5" type="primary">LOC111112066</name>
</gene>
<dbReference type="OrthoDB" id="6157090at2759"/>